<accession>A0A9X2K7E0</accession>
<reference evidence="1" key="1">
    <citation type="submission" date="2022-06" db="EMBL/GenBank/DDBJ databases">
        <title>Sequencing the genomes of 1000 actinobacteria strains.</title>
        <authorList>
            <person name="Klenk H.-P."/>
        </authorList>
    </citation>
    <scope>NUCLEOTIDE SEQUENCE</scope>
    <source>
        <strain evidence="1">DSM 46694</strain>
    </source>
</reference>
<gene>
    <name evidence="1" type="ORF">HD597_009490</name>
</gene>
<sequence>MVSIALAATTITGCGAMCEAQAQQEINELKQIVLRLLPKTIAETVAEEDDCDSGSGGSLSFRADPALMTSEQIFEKFLAEGWSRIDEPRDGCLICVDGLDGVSTEWGGQEVYLRITNSDGFMDILAAFA</sequence>
<dbReference type="EMBL" id="JAMZEB010000002">
    <property type="protein sequence ID" value="MCP2362470.1"/>
    <property type="molecule type" value="Genomic_DNA"/>
</dbReference>
<dbReference type="RefSeq" id="WP_253753257.1">
    <property type="nucleotide sequence ID" value="NZ_BAABKA010000096.1"/>
</dbReference>
<comment type="caution">
    <text evidence="1">The sequence shown here is derived from an EMBL/GenBank/DDBJ whole genome shotgun (WGS) entry which is preliminary data.</text>
</comment>
<evidence type="ECO:0000313" key="1">
    <source>
        <dbReference type="EMBL" id="MCP2362470.1"/>
    </source>
</evidence>
<evidence type="ECO:0000313" key="2">
    <source>
        <dbReference type="Proteomes" id="UP001139648"/>
    </source>
</evidence>
<protein>
    <submittedName>
        <fullName evidence="1">Uncharacterized protein</fullName>
    </submittedName>
</protein>
<proteinExistence type="predicted"/>
<organism evidence="1 2">
    <name type="scientific">Nonomuraea thailandensis</name>
    <dbReference type="NCBI Taxonomy" id="1188745"/>
    <lineage>
        <taxon>Bacteria</taxon>
        <taxon>Bacillati</taxon>
        <taxon>Actinomycetota</taxon>
        <taxon>Actinomycetes</taxon>
        <taxon>Streptosporangiales</taxon>
        <taxon>Streptosporangiaceae</taxon>
        <taxon>Nonomuraea</taxon>
    </lineage>
</organism>
<dbReference type="Proteomes" id="UP001139648">
    <property type="component" value="Unassembled WGS sequence"/>
</dbReference>
<keyword evidence="2" id="KW-1185">Reference proteome</keyword>
<dbReference type="AlphaFoldDB" id="A0A9X2K7E0"/>
<name>A0A9X2K7E0_9ACTN</name>